<evidence type="ECO:0000256" key="1">
    <source>
        <dbReference type="ARBA" id="ARBA00022723"/>
    </source>
</evidence>
<keyword evidence="1" id="KW-0479">Metal-binding</keyword>
<evidence type="ECO:0000256" key="2">
    <source>
        <dbReference type="ARBA" id="ARBA00022771"/>
    </source>
</evidence>
<dbReference type="EMBL" id="CAJNOQ010050675">
    <property type="protein sequence ID" value="CAF1649226.1"/>
    <property type="molecule type" value="Genomic_DNA"/>
</dbReference>
<feature type="non-terminal residue" evidence="7">
    <location>
        <position position="1"/>
    </location>
</feature>
<keyword evidence="2 5" id="KW-0863">Zinc-finger</keyword>
<dbReference type="SUPFAM" id="SSF57716">
    <property type="entry name" value="Glucocorticoid receptor-like (DNA-binding domain)"/>
    <property type="match status" value="1"/>
</dbReference>
<evidence type="ECO:0000313" key="9">
    <source>
        <dbReference type="Proteomes" id="UP000663829"/>
    </source>
</evidence>
<keyword evidence="4 5" id="KW-0238">DNA-binding</keyword>
<dbReference type="InterPro" id="IPR006612">
    <property type="entry name" value="THAP_Znf"/>
</dbReference>
<comment type="caution">
    <text evidence="7">The sequence shown here is derived from an EMBL/GenBank/DDBJ whole genome shotgun (WGS) entry which is preliminary data.</text>
</comment>
<dbReference type="Gene3D" id="6.20.210.20">
    <property type="entry name" value="THAP domain"/>
    <property type="match status" value="1"/>
</dbReference>
<protein>
    <recommendedName>
        <fullName evidence="6">THAP-type domain-containing protein</fullName>
    </recommendedName>
</protein>
<feature type="domain" description="THAP-type" evidence="6">
    <location>
        <begin position="1"/>
        <end position="85"/>
    </location>
</feature>
<proteinExistence type="predicted"/>
<name>A0A816EFJ5_9BILA</name>
<dbReference type="InterPro" id="IPR038441">
    <property type="entry name" value="THAP_Znf_sf"/>
</dbReference>
<dbReference type="GO" id="GO:0003677">
    <property type="term" value="F:DNA binding"/>
    <property type="evidence" value="ECO:0007669"/>
    <property type="project" value="UniProtKB-UniRule"/>
</dbReference>
<dbReference type="Pfam" id="PF05485">
    <property type="entry name" value="THAP"/>
    <property type="match status" value="1"/>
</dbReference>
<accession>A0A816EFJ5</accession>
<dbReference type="EMBL" id="CAJOBC010121022">
    <property type="protein sequence ID" value="CAF4574235.1"/>
    <property type="molecule type" value="Genomic_DNA"/>
</dbReference>
<gene>
    <name evidence="7" type="ORF">GPM918_LOCUS45408</name>
    <name evidence="8" type="ORF">SRO942_LOCUS47890</name>
</gene>
<keyword evidence="3" id="KW-0862">Zinc</keyword>
<sequence length="164" mass="18513">KCHICIVCQKSSSSGKVVGRHRKNVSFFNIPTDPTTRQEWFQLLNLSQENINSNTLRVCSERFDDADIDGGRRRTLKSGAFQNNKVLDIDFDLVVDVVERRSTTLLRDTLNISTTAKMSIDNNTIGTDIFNLTLSSGPLLVFDTFSNDISEFYISSHPETCQML</sequence>
<dbReference type="AlphaFoldDB" id="A0A816EFJ5"/>
<evidence type="ECO:0000256" key="3">
    <source>
        <dbReference type="ARBA" id="ARBA00022833"/>
    </source>
</evidence>
<dbReference type="PROSITE" id="PS50950">
    <property type="entry name" value="ZF_THAP"/>
    <property type="match status" value="1"/>
</dbReference>
<evidence type="ECO:0000256" key="5">
    <source>
        <dbReference type="PROSITE-ProRule" id="PRU00309"/>
    </source>
</evidence>
<evidence type="ECO:0000313" key="8">
    <source>
        <dbReference type="EMBL" id="CAF4574235.1"/>
    </source>
</evidence>
<evidence type="ECO:0000256" key="4">
    <source>
        <dbReference type="ARBA" id="ARBA00023125"/>
    </source>
</evidence>
<dbReference type="OrthoDB" id="6509764at2759"/>
<evidence type="ECO:0000313" key="7">
    <source>
        <dbReference type="EMBL" id="CAF1649226.1"/>
    </source>
</evidence>
<dbReference type="GO" id="GO:0008270">
    <property type="term" value="F:zinc ion binding"/>
    <property type="evidence" value="ECO:0007669"/>
    <property type="project" value="UniProtKB-KW"/>
</dbReference>
<organism evidence="7 9">
    <name type="scientific">Didymodactylos carnosus</name>
    <dbReference type="NCBI Taxonomy" id="1234261"/>
    <lineage>
        <taxon>Eukaryota</taxon>
        <taxon>Metazoa</taxon>
        <taxon>Spiralia</taxon>
        <taxon>Gnathifera</taxon>
        <taxon>Rotifera</taxon>
        <taxon>Eurotatoria</taxon>
        <taxon>Bdelloidea</taxon>
        <taxon>Philodinida</taxon>
        <taxon>Philodinidae</taxon>
        <taxon>Didymodactylos</taxon>
    </lineage>
</organism>
<keyword evidence="9" id="KW-1185">Reference proteome</keyword>
<dbReference type="Proteomes" id="UP000681722">
    <property type="component" value="Unassembled WGS sequence"/>
</dbReference>
<reference evidence="7" key="1">
    <citation type="submission" date="2021-02" db="EMBL/GenBank/DDBJ databases">
        <authorList>
            <person name="Nowell W R."/>
        </authorList>
    </citation>
    <scope>NUCLEOTIDE SEQUENCE</scope>
</reference>
<dbReference type="Proteomes" id="UP000663829">
    <property type="component" value="Unassembled WGS sequence"/>
</dbReference>
<evidence type="ECO:0000259" key="6">
    <source>
        <dbReference type="PROSITE" id="PS50950"/>
    </source>
</evidence>